<comment type="subcellular location">
    <subcellularLocation>
        <location evidence="1">Cytoplasm</location>
        <location evidence="1">Cytoskeleton</location>
        <location evidence="1">Microtubule organizing center</location>
    </subcellularLocation>
    <subcellularLocation>
        <location evidence="11">Nucleus</location>
    </subcellularLocation>
    <subcellularLocation>
        <location evidence="11">Chromosome</location>
        <location evidence="11">Centromere</location>
        <location evidence="11">Kinetochore</location>
    </subcellularLocation>
</comment>
<keyword evidence="4 11" id="KW-0132">Cell division</keyword>
<comment type="caution">
    <text evidence="14">The sequence shown here is derived from an EMBL/GenBank/DDBJ whole genome shotgun (WGS) entry which is preliminary data.</text>
</comment>
<keyword evidence="15" id="KW-1185">Reference proteome</keyword>
<comment type="subunit">
    <text evidence="11">Component of the NDC80 complex.</text>
</comment>
<dbReference type="EMBL" id="JBFMKM010000007">
    <property type="protein sequence ID" value="KAL1305363.1"/>
    <property type="molecule type" value="Genomic_DNA"/>
</dbReference>
<comment type="function">
    <text evidence="11">Acts as a component of the essential kinetochore-associated NDC80 complex, which is required for chromosome segregation and spindle checkpoint activity.</text>
</comment>
<evidence type="ECO:0000256" key="2">
    <source>
        <dbReference type="ARBA" id="ARBA00007804"/>
    </source>
</evidence>
<sequence length="225" mass="24949">MVLFDEDPVTLIRQTTNNFHTASDLSSLSRVTSSLSTLQTARHLRLQSATQTLSSLQRTLASKRTQHESSISTHDPAAHASLILSLDTQKFRIAKAASDAEIEAERLEAESRVLKQQLQRLDDEGVEGGSFVDQETRDREDENVLRLKVYRSLGIECEWDLEKEEVRRAVVRRDNGDAAAAAAAEAHAEPATSASTTGTGGHVTVVNIDPKFHRFFYADLFWASL</sequence>
<reference evidence="14 15" key="1">
    <citation type="submission" date="2024-07" db="EMBL/GenBank/DDBJ databases">
        <title>Draft sequence of the Neodothiora populina.</title>
        <authorList>
            <person name="Drown D.D."/>
            <person name="Schuette U.S."/>
            <person name="Buechlein A.B."/>
            <person name="Rusch D.R."/>
            <person name="Winton L.W."/>
            <person name="Adams G.A."/>
        </authorList>
    </citation>
    <scope>NUCLEOTIDE SEQUENCE [LARGE SCALE GENOMIC DNA]</scope>
    <source>
        <strain evidence="14 15">CPC 39397</strain>
    </source>
</reference>
<feature type="region of interest" description="Disordered" evidence="13">
    <location>
        <begin position="181"/>
        <end position="202"/>
    </location>
</feature>
<evidence type="ECO:0000256" key="12">
    <source>
        <dbReference type="SAM" id="Coils"/>
    </source>
</evidence>
<dbReference type="PANTHER" id="PTHR22142:SF2">
    <property type="entry name" value="KINETOCHORE PROTEIN SPC24"/>
    <property type="match status" value="1"/>
</dbReference>
<dbReference type="InterPro" id="IPR013252">
    <property type="entry name" value="Ndc80_Spc24"/>
</dbReference>
<proteinExistence type="inferred from homology"/>
<dbReference type="GeneID" id="95975960"/>
<evidence type="ECO:0000256" key="3">
    <source>
        <dbReference type="ARBA" id="ARBA00022454"/>
    </source>
</evidence>
<keyword evidence="8 11" id="KW-0539">Nucleus</keyword>
<evidence type="ECO:0000256" key="9">
    <source>
        <dbReference type="ARBA" id="ARBA00023306"/>
    </source>
</evidence>
<evidence type="ECO:0000256" key="5">
    <source>
        <dbReference type="ARBA" id="ARBA00022776"/>
    </source>
</evidence>
<keyword evidence="7 12" id="KW-0175">Coiled coil</keyword>
<dbReference type="Proteomes" id="UP001562354">
    <property type="component" value="Unassembled WGS sequence"/>
</dbReference>
<keyword evidence="5 11" id="KW-0498">Mitosis</keyword>
<protein>
    <recommendedName>
        <fullName evidence="11">Kinetochore protein Spc24</fullName>
    </recommendedName>
</protein>
<comment type="similarity">
    <text evidence="2 11">Belongs to the SPC24 family.</text>
</comment>
<dbReference type="CDD" id="cd11565">
    <property type="entry name" value="RWD_Spc24"/>
    <property type="match status" value="1"/>
</dbReference>
<keyword evidence="10 11" id="KW-0137">Centromere</keyword>
<keyword evidence="6 11" id="KW-0995">Kinetochore</keyword>
<organism evidence="14 15">
    <name type="scientific">Neodothiora populina</name>
    <dbReference type="NCBI Taxonomy" id="2781224"/>
    <lineage>
        <taxon>Eukaryota</taxon>
        <taxon>Fungi</taxon>
        <taxon>Dikarya</taxon>
        <taxon>Ascomycota</taxon>
        <taxon>Pezizomycotina</taxon>
        <taxon>Dothideomycetes</taxon>
        <taxon>Dothideomycetidae</taxon>
        <taxon>Dothideales</taxon>
        <taxon>Dothioraceae</taxon>
        <taxon>Neodothiora</taxon>
    </lineage>
</organism>
<evidence type="ECO:0000256" key="4">
    <source>
        <dbReference type="ARBA" id="ARBA00022618"/>
    </source>
</evidence>
<evidence type="ECO:0000256" key="7">
    <source>
        <dbReference type="ARBA" id="ARBA00023054"/>
    </source>
</evidence>
<dbReference type="PANTHER" id="PTHR22142">
    <property type="match status" value="1"/>
</dbReference>
<evidence type="ECO:0000313" key="14">
    <source>
        <dbReference type="EMBL" id="KAL1305363.1"/>
    </source>
</evidence>
<keyword evidence="3 11" id="KW-0158">Chromosome</keyword>
<dbReference type="InterPro" id="IPR038066">
    <property type="entry name" value="Spc24_Fungi_globular_sf"/>
</dbReference>
<dbReference type="Pfam" id="PF08286">
    <property type="entry name" value="Spc24"/>
    <property type="match status" value="1"/>
</dbReference>
<evidence type="ECO:0000256" key="13">
    <source>
        <dbReference type="SAM" id="MobiDB-lite"/>
    </source>
</evidence>
<gene>
    <name evidence="14" type="ORF">AAFC00_002258</name>
</gene>
<feature type="coiled-coil region" evidence="12">
    <location>
        <begin position="97"/>
        <end position="124"/>
    </location>
</feature>
<name>A0ABR3PH77_9PEZI</name>
<evidence type="ECO:0000313" key="15">
    <source>
        <dbReference type="Proteomes" id="UP001562354"/>
    </source>
</evidence>
<dbReference type="Gene3D" id="3.30.160.430">
    <property type="match status" value="1"/>
</dbReference>
<dbReference type="RefSeq" id="XP_069201636.1">
    <property type="nucleotide sequence ID" value="XM_069341553.1"/>
</dbReference>
<evidence type="ECO:0000256" key="11">
    <source>
        <dbReference type="RuleBase" id="RU368011"/>
    </source>
</evidence>
<evidence type="ECO:0000256" key="6">
    <source>
        <dbReference type="ARBA" id="ARBA00022838"/>
    </source>
</evidence>
<evidence type="ECO:0000256" key="1">
    <source>
        <dbReference type="ARBA" id="ARBA00004267"/>
    </source>
</evidence>
<evidence type="ECO:0000256" key="8">
    <source>
        <dbReference type="ARBA" id="ARBA00023242"/>
    </source>
</evidence>
<accession>A0ABR3PH77</accession>
<evidence type="ECO:0000256" key="10">
    <source>
        <dbReference type="ARBA" id="ARBA00023328"/>
    </source>
</evidence>
<keyword evidence="9 11" id="KW-0131">Cell cycle</keyword>